<accession>A0ABT1MZB4</accession>
<dbReference type="Proteomes" id="UP001524460">
    <property type="component" value="Unassembled WGS sequence"/>
</dbReference>
<evidence type="ECO:0000256" key="1">
    <source>
        <dbReference type="SAM" id="SignalP"/>
    </source>
</evidence>
<organism evidence="2 3">
    <name type="scientific">Photobacterium pectinilyticum</name>
    <dbReference type="NCBI Taxonomy" id="2906793"/>
    <lineage>
        <taxon>Bacteria</taxon>
        <taxon>Pseudomonadati</taxon>
        <taxon>Pseudomonadota</taxon>
        <taxon>Gammaproteobacteria</taxon>
        <taxon>Vibrionales</taxon>
        <taxon>Vibrionaceae</taxon>
        <taxon>Photobacterium</taxon>
    </lineage>
</organism>
<reference evidence="2 3" key="1">
    <citation type="submission" date="2022-07" db="EMBL/GenBank/DDBJ databases">
        <title>Photobacterium pectinilyticum sp. nov., a marine bacterium isolated from surface seawater of Qingdao offshore.</title>
        <authorList>
            <person name="Wang X."/>
        </authorList>
    </citation>
    <scope>NUCLEOTIDE SEQUENCE [LARGE SCALE GENOMIC DNA]</scope>
    <source>
        <strain evidence="2 3">ZSDE20</strain>
    </source>
</reference>
<protein>
    <recommendedName>
        <fullName evidence="4">DUF4105 domain-containing protein</fullName>
    </recommendedName>
</protein>
<keyword evidence="1" id="KW-0732">Signal</keyword>
<evidence type="ECO:0000313" key="3">
    <source>
        <dbReference type="Proteomes" id="UP001524460"/>
    </source>
</evidence>
<sequence>MHNKMLLVAALCSMPVLADDESWKSLTPNGWITTMTHWYQDDPLSAHVSKVQGLDFNTQYTVSANIAHSETGEQKLYFNFLSLNSDYMCDPHQEADTVIIKVNENPIRFQRWCIQDATYNDFYFSSLTALSSEDENYILETLHQSPDNVNFQTAQFELNFPATGFTQAWKASFGMTNLWNPSVQGVL</sequence>
<feature type="chain" id="PRO_5045446237" description="DUF4105 domain-containing protein" evidence="1">
    <location>
        <begin position="19"/>
        <end position="187"/>
    </location>
</feature>
<dbReference type="EMBL" id="JANEYT010000009">
    <property type="protein sequence ID" value="MCQ1057632.1"/>
    <property type="molecule type" value="Genomic_DNA"/>
</dbReference>
<keyword evidence="3" id="KW-1185">Reference proteome</keyword>
<name>A0ABT1MZB4_9GAMM</name>
<dbReference type="RefSeq" id="WP_255041247.1">
    <property type="nucleotide sequence ID" value="NZ_JANEYT010000009.1"/>
</dbReference>
<evidence type="ECO:0000313" key="2">
    <source>
        <dbReference type="EMBL" id="MCQ1057632.1"/>
    </source>
</evidence>
<evidence type="ECO:0008006" key="4">
    <source>
        <dbReference type="Google" id="ProtNLM"/>
    </source>
</evidence>
<proteinExistence type="predicted"/>
<feature type="signal peptide" evidence="1">
    <location>
        <begin position="1"/>
        <end position="18"/>
    </location>
</feature>
<comment type="caution">
    <text evidence="2">The sequence shown here is derived from an EMBL/GenBank/DDBJ whole genome shotgun (WGS) entry which is preliminary data.</text>
</comment>
<gene>
    <name evidence="2" type="ORF">NHN17_06105</name>
</gene>